<feature type="transmembrane region" description="Helical" evidence="7">
    <location>
        <begin position="96"/>
        <end position="126"/>
    </location>
</feature>
<comment type="caution">
    <text evidence="7">Lacks conserved residue(s) required for the propagation of feature annotation.</text>
</comment>
<dbReference type="InterPro" id="IPR007599">
    <property type="entry name" value="DER1"/>
</dbReference>
<dbReference type="SUPFAM" id="SSF144091">
    <property type="entry name" value="Rhomboid-like"/>
    <property type="match status" value="1"/>
</dbReference>
<accession>A0A1E4TFE4</accession>
<name>A0A1E4TFE4_9ASCO</name>
<evidence type="ECO:0000313" key="10">
    <source>
        <dbReference type="Proteomes" id="UP000095023"/>
    </source>
</evidence>
<evidence type="ECO:0000256" key="4">
    <source>
        <dbReference type="ARBA" id="ARBA00022824"/>
    </source>
</evidence>
<feature type="transmembrane region" description="Helical" evidence="7">
    <location>
        <begin position="20"/>
        <end position="44"/>
    </location>
</feature>
<sequence>MANDIAEFFFQQPPFTRTLLLCMLLVIAAEKLRLISLLDLAFFYEFNLEIWRPFTTFIALSGSTMNRLADLYMIYTYSKGAETEKFAGRPARYATYLLFVASIVLFLNYFLGGFLLASALVVALQYTWAQDHLNTPVSFLFGIKFKAAYLPLVSLAMKLLVEGQEPAEWAATGLIAAHLYLFLDEIYPKAIGSSSFVVTPKWLESLLPPTGAVGRSTSGYVYSRPDRNPPAPPKRGFTGRGHRLGD</sequence>
<dbReference type="InterPro" id="IPR035952">
    <property type="entry name" value="Rhomboid-like_sf"/>
</dbReference>
<dbReference type="GO" id="GO:0006950">
    <property type="term" value="P:response to stress"/>
    <property type="evidence" value="ECO:0007669"/>
    <property type="project" value="UniProtKB-ARBA"/>
</dbReference>
<keyword evidence="10" id="KW-1185">Reference proteome</keyword>
<evidence type="ECO:0000256" key="6">
    <source>
        <dbReference type="ARBA" id="ARBA00023136"/>
    </source>
</evidence>
<evidence type="ECO:0000256" key="5">
    <source>
        <dbReference type="ARBA" id="ARBA00022989"/>
    </source>
</evidence>
<comment type="subcellular location">
    <subcellularLocation>
        <location evidence="1 7">Endoplasmic reticulum membrane</location>
        <topology evidence="1 7">Multi-pass membrane protein</topology>
    </subcellularLocation>
</comment>
<organism evidence="9 10">
    <name type="scientific">Tortispora caseinolytica NRRL Y-17796</name>
    <dbReference type="NCBI Taxonomy" id="767744"/>
    <lineage>
        <taxon>Eukaryota</taxon>
        <taxon>Fungi</taxon>
        <taxon>Dikarya</taxon>
        <taxon>Ascomycota</taxon>
        <taxon>Saccharomycotina</taxon>
        <taxon>Trigonopsidomycetes</taxon>
        <taxon>Trigonopsidales</taxon>
        <taxon>Trigonopsidaceae</taxon>
        <taxon>Tortispora</taxon>
    </lineage>
</organism>
<keyword evidence="4 7" id="KW-0256">Endoplasmic reticulum</keyword>
<proteinExistence type="inferred from homology"/>
<dbReference type="EMBL" id="KV453842">
    <property type="protein sequence ID" value="ODV90413.1"/>
    <property type="molecule type" value="Genomic_DNA"/>
</dbReference>
<feature type="region of interest" description="Disordered" evidence="8">
    <location>
        <begin position="218"/>
        <end position="246"/>
    </location>
</feature>
<comment type="function">
    <text evidence="7">May be involved in the degradation of misfolded endoplasmic reticulum (ER) luminal proteins.</text>
</comment>
<evidence type="ECO:0000256" key="8">
    <source>
        <dbReference type="SAM" id="MobiDB-lite"/>
    </source>
</evidence>
<reference evidence="10" key="1">
    <citation type="submission" date="2016-02" db="EMBL/GenBank/DDBJ databases">
        <title>Comparative genomics of biotechnologically important yeasts.</title>
        <authorList>
            <consortium name="DOE Joint Genome Institute"/>
            <person name="Riley R."/>
            <person name="Haridas S."/>
            <person name="Wolfe K.H."/>
            <person name="Lopes M.R."/>
            <person name="Hittinger C.T."/>
            <person name="Goker M."/>
            <person name="Salamov A."/>
            <person name="Wisecaver J."/>
            <person name="Long T.M."/>
            <person name="Aerts A.L."/>
            <person name="Barry K."/>
            <person name="Choi C."/>
            <person name="Clum A."/>
            <person name="Coughlan A.Y."/>
            <person name="Deshpande S."/>
            <person name="Douglass A.P."/>
            <person name="Hanson S.J."/>
            <person name="Klenk H.-P."/>
            <person name="Labutti K."/>
            <person name="Lapidus A."/>
            <person name="Lindquist E."/>
            <person name="Lipzen A."/>
            <person name="Meier-Kolthoff J.P."/>
            <person name="Ohm R.A."/>
            <person name="Otillar R.P."/>
            <person name="Pangilinan J."/>
            <person name="Peng Y."/>
            <person name="Rokas A."/>
            <person name="Rosa C.A."/>
            <person name="Scheuner C."/>
            <person name="Sibirny A.A."/>
            <person name="Slot J.C."/>
            <person name="Stielow J.B."/>
            <person name="Sun H."/>
            <person name="Kurtzman C.P."/>
            <person name="Blackwell M."/>
            <person name="Jeffries T.W."/>
            <person name="Grigoriev I.V."/>
        </authorList>
    </citation>
    <scope>NUCLEOTIDE SEQUENCE [LARGE SCALE GENOMIC DNA]</scope>
    <source>
        <strain evidence="10">NRRL Y-17796</strain>
    </source>
</reference>
<evidence type="ECO:0000313" key="9">
    <source>
        <dbReference type="EMBL" id="ODV90413.1"/>
    </source>
</evidence>
<keyword evidence="5 7" id="KW-1133">Transmembrane helix</keyword>
<gene>
    <name evidence="9" type="ORF">CANCADRAFT_106334</name>
</gene>
<evidence type="ECO:0000256" key="7">
    <source>
        <dbReference type="RuleBase" id="RU363059"/>
    </source>
</evidence>
<dbReference type="Proteomes" id="UP000095023">
    <property type="component" value="Unassembled WGS sequence"/>
</dbReference>
<protein>
    <recommendedName>
        <fullName evidence="7">Derlin</fullName>
    </recommendedName>
</protein>
<dbReference type="Pfam" id="PF04511">
    <property type="entry name" value="DER1"/>
    <property type="match status" value="1"/>
</dbReference>
<comment type="similarity">
    <text evidence="2 7">Belongs to the derlin family.</text>
</comment>
<evidence type="ECO:0000256" key="2">
    <source>
        <dbReference type="ARBA" id="ARBA00008917"/>
    </source>
</evidence>
<evidence type="ECO:0000256" key="3">
    <source>
        <dbReference type="ARBA" id="ARBA00022692"/>
    </source>
</evidence>
<evidence type="ECO:0000256" key="1">
    <source>
        <dbReference type="ARBA" id="ARBA00004477"/>
    </source>
</evidence>
<dbReference type="AlphaFoldDB" id="A0A1E4TFE4"/>
<keyword evidence="6 7" id="KW-0472">Membrane</keyword>
<keyword evidence="3 7" id="KW-0812">Transmembrane</keyword>
<dbReference type="GO" id="GO:0005789">
    <property type="term" value="C:endoplasmic reticulum membrane"/>
    <property type="evidence" value="ECO:0007669"/>
    <property type="project" value="UniProtKB-SubCell"/>
</dbReference>
<dbReference type="OrthoDB" id="19102at2759"/>
<dbReference type="PANTHER" id="PTHR11009">
    <property type="entry name" value="DER1-LIKE PROTEIN, DERLIN"/>
    <property type="match status" value="1"/>
</dbReference>